<feature type="region of interest" description="Disordered" evidence="5">
    <location>
        <begin position="798"/>
        <end position="831"/>
    </location>
</feature>
<protein>
    <submittedName>
        <fullName evidence="11">Regulator of G-protein signaling loco</fullName>
    </submittedName>
</protein>
<dbReference type="KEGG" id="mde:101891337"/>
<dbReference type="SMART" id="SM00455">
    <property type="entry name" value="RBD"/>
    <property type="match status" value="2"/>
</dbReference>
<dbReference type="GO" id="GO:0007165">
    <property type="term" value="P:signal transduction"/>
    <property type="evidence" value="ECO:0007669"/>
    <property type="project" value="InterPro"/>
</dbReference>
<dbReference type="SUPFAM" id="SSF50729">
    <property type="entry name" value="PH domain-like"/>
    <property type="match status" value="1"/>
</dbReference>
<feature type="domain" description="RBD" evidence="8">
    <location>
        <begin position="1153"/>
        <end position="1223"/>
    </location>
</feature>
<dbReference type="Gene3D" id="1.10.167.10">
    <property type="entry name" value="Regulator of G-protein Signalling 4, domain 2"/>
    <property type="match status" value="1"/>
</dbReference>
<dbReference type="Gene3D" id="2.30.29.30">
    <property type="entry name" value="Pleckstrin-homology domain (PH domain)/Phosphotyrosine-binding domain (PTB)"/>
    <property type="match status" value="1"/>
</dbReference>
<dbReference type="STRING" id="7370.A0A1I8M2F6"/>
<dbReference type="GO" id="GO:0005634">
    <property type="term" value="C:nucleus"/>
    <property type="evidence" value="ECO:0007669"/>
    <property type="project" value="TreeGrafter"/>
</dbReference>
<dbReference type="Pfam" id="PF00595">
    <property type="entry name" value="PDZ"/>
    <property type="match status" value="1"/>
</dbReference>
<proteinExistence type="predicted"/>
<dbReference type="PANTHER" id="PTHR45945:SF3">
    <property type="entry name" value="REGULATOR OF G-PROTEIN SIGNALING LOCO"/>
    <property type="match status" value="1"/>
</dbReference>
<dbReference type="InterPro" id="IPR003116">
    <property type="entry name" value="RBD_dom"/>
</dbReference>
<feature type="compositionally biased region" description="Low complexity" evidence="5">
    <location>
        <begin position="8"/>
        <end position="26"/>
    </location>
</feature>
<reference evidence="11" key="2">
    <citation type="submission" date="2025-04" db="UniProtKB">
        <authorList>
            <consortium name="RefSeq"/>
        </authorList>
    </citation>
    <scope>IDENTIFICATION</scope>
    <source>
        <strain evidence="11">Aabys</strain>
    </source>
</reference>
<dbReference type="PROSITE" id="PS50877">
    <property type="entry name" value="GOLOCO"/>
    <property type="match status" value="1"/>
</dbReference>
<feature type="compositionally biased region" description="Basic and acidic residues" evidence="5">
    <location>
        <begin position="512"/>
        <end position="527"/>
    </location>
</feature>
<dbReference type="Pfam" id="PF02196">
    <property type="entry name" value="RBD"/>
    <property type="match status" value="1"/>
</dbReference>
<feature type="compositionally biased region" description="Polar residues" evidence="5">
    <location>
        <begin position="529"/>
        <end position="548"/>
    </location>
</feature>
<dbReference type="CDD" id="cd06710">
    <property type="entry name" value="PDZ_RGS12-like"/>
    <property type="match status" value="1"/>
</dbReference>
<dbReference type="VEuPathDB" id="VectorBase:MDOMA2_006758"/>
<dbReference type="InterPro" id="IPR016137">
    <property type="entry name" value="RGS"/>
</dbReference>
<dbReference type="eggNOG" id="KOG3589">
    <property type="taxonomic scope" value="Eukaryota"/>
</dbReference>
<feature type="region of interest" description="Disordered" evidence="5">
    <location>
        <begin position="1407"/>
        <end position="1499"/>
    </location>
</feature>
<dbReference type="Proteomes" id="UP001652621">
    <property type="component" value="Unplaced"/>
</dbReference>
<keyword evidence="4" id="KW-0677">Repeat</keyword>
<feature type="domain" description="RGS" evidence="7">
    <location>
        <begin position="856"/>
        <end position="972"/>
    </location>
</feature>
<feature type="domain" description="RBD" evidence="8">
    <location>
        <begin position="1081"/>
        <end position="1152"/>
    </location>
</feature>
<feature type="compositionally biased region" description="Polar residues" evidence="5">
    <location>
        <begin position="1445"/>
        <end position="1469"/>
    </location>
</feature>
<evidence type="ECO:0000313" key="11">
    <source>
        <dbReference type="RefSeq" id="XP_005179190.1"/>
    </source>
</evidence>
<dbReference type="InterPro" id="IPR036034">
    <property type="entry name" value="PDZ_sf"/>
</dbReference>
<keyword evidence="2" id="KW-0343">GTPase activation</keyword>
<dbReference type="GO" id="GO:0008277">
    <property type="term" value="P:regulation of G protein-coupled receptor signaling pathway"/>
    <property type="evidence" value="ECO:0007669"/>
    <property type="project" value="TreeGrafter"/>
</dbReference>
<dbReference type="Gene3D" id="3.10.20.90">
    <property type="entry name" value="Phosphatidylinositol 3-kinase Catalytic Subunit, Chain A, domain 1"/>
    <property type="match status" value="2"/>
</dbReference>
<feature type="compositionally biased region" description="Polar residues" evidence="5">
    <location>
        <begin position="1407"/>
        <end position="1417"/>
    </location>
</feature>
<dbReference type="Gene3D" id="2.30.42.10">
    <property type="match status" value="1"/>
</dbReference>
<sequence>MHHHHPHTAAAATTTTMTSANTPPAAVPATTTITASVPLQQAPPPTTTTSNSAQPPTQRRRKKRPNYGTRTVEVRRGYNGFGFTISGQQPCRLSCIIANSPADQAGLRAGDFLISVNGLNVSKLPHETVVQLIGNSFGSIRMQIAEHYYSDSTDEENAVAAGMPMLPSMGPSRPRYIYHKIKQQRLRQHLPQKKSFDANVTPRTSSGAATAQLWKKLPQPLMKSISVEAAAVANKRKVNEKLPSEVPAAAVHSGPSHLLQQQAAVATANFRALVMRGPTSAALEYRAIVGYLGTIEMPKQIANSSKLQTVRSCIRKLRQEKRQPTVVLMIILPDCLKLQANNGKILATYPSARLNYVSSSSESENRFFGLVTSAVYSPQLDDVDDEDDEEERGEGEDQVDNANNHHGGDQARANNVNGPGEANDRRPPALGTSSSVDNNVIISNSCHVFVVDTKLCEHQQHLAKAQEFCIECTKDPISNLCLEFPNNSEYVVNLIRSMYTMRIVPPITQRSISDDPTIHGRNNHENIAHSPQPSNHSEVSTTTSNSDSGIGYNNDCSNVTDRIVLVDFPVHNAAAAVRVVPGANNANAIVSPKRPQNICEQSINSQEEIPSSSKHMASPALHIAAATEQTKASYNSPGRSLTVSRSCDDVLNLIEQESEDNLQNLDNLTTAVPFQQCYASMDDISLYTASMENEDNLKTTILQRNPKSETSTPHDNVTVLREERRKSLNLKITTSNSLQNISIQEPATGNDSSLNKLASTPDLSRIECNDALSTFERGWIQTSLRTPRADKHTIHLSAPSQDNATDGQPQSQQFASPSISRSASMSNSSERSSFKKKLADSLKSNLKKGPTAWGTSIEMLLADPAGLKTFAEFLKLEYAAENIYFWTACERYRNLESENERREQALEIFKKHLSSGSMEPVNVDSQARCMVERNLGIAGPDLFHPAQKQIFNLMKFDSYQRFLRSELYKQCLQAEKKGKSLPYSGDNLDELLKTTNFSESASLKLKKSASNVEEGRPRRSLLPWHRKTRSKSRDQIAQDSVKEQPTISSTKSQGAHGLKPNVMHGSASSLTSFDALSFNNNVCRIKFPDGATTMVQIKSQETVAELVERLMEKRSIRYQFFDVSIKGPPSKSVDLKSLAKELANKEVEIEQRVAFKLDLPIPKVISVKSKPRKQLYEVVRPILQRYHINPELVEVLMRETQTKVDLTQLVTAVNEQRLQVVYKKEVPYHRKAPTIAKKTIADGLQTTQITLDEITNKVFSDLMQVKQHQEEAAASAGTAMKPKFDQCSTKSEECPSESSSSFFKLMKSKRESMNANAAAAAALAANRGPNKTKKTATQHSSSLLASDNKIIPNKLKSGGIKLPLPLKMADKQDDLLEDLKRAQLARLEDQRGTEINFELPEFLKYNDNLNKSNTSGEKPTAEEEHEQKETPTFVERPPQPAPRHSISNKSKLMGSNTSPVKNDINSAIDRTSEKIDNNTTPSKGPPPLPPKPKVLPIKPSNWGVNILQLREMSPTTPPPPLSPSPSSSLLPTPTIASPQLTNVNVVAVPASSSNSSPNGRCAYLDQPSSSFV</sequence>
<keyword evidence="3" id="KW-0963">Cytoplasm</keyword>
<evidence type="ECO:0000259" key="8">
    <source>
        <dbReference type="PROSITE" id="PS50898"/>
    </source>
</evidence>
<dbReference type="PRINTS" id="PR01301">
    <property type="entry name" value="RGSPROTEIN"/>
</dbReference>
<dbReference type="InterPro" id="IPR001478">
    <property type="entry name" value="PDZ"/>
</dbReference>
<dbReference type="OrthoDB" id="196547at2759"/>
<feature type="region of interest" description="Disordered" evidence="5">
    <location>
        <begin position="1511"/>
        <end position="1535"/>
    </location>
</feature>
<dbReference type="VEuPathDB" id="VectorBase:MDOA000568"/>
<dbReference type="InterPro" id="IPR044926">
    <property type="entry name" value="RGS_subdomain_2"/>
</dbReference>
<dbReference type="GO" id="GO:0048699">
    <property type="term" value="P:generation of neurons"/>
    <property type="evidence" value="ECO:0007669"/>
    <property type="project" value="UniProtKB-ARBA"/>
</dbReference>
<feature type="region of interest" description="Disordered" evidence="5">
    <location>
        <begin position="1273"/>
        <end position="1299"/>
    </location>
</feature>
<evidence type="ECO:0000259" key="7">
    <source>
        <dbReference type="PROSITE" id="PS50132"/>
    </source>
</evidence>
<dbReference type="PROSITE" id="PS50898">
    <property type="entry name" value="RBD"/>
    <property type="match status" value="2"/>
</dbReference>
<feature type="compositionally biased region" description="Low complexity" evidence="5">
    <location>
        <begin position="1524"/>
        <end position="1534"/>
    </location>
</feature>
<dbReference type="CDD" id="cd01817">
    <property type="entry name" value="RBD1_RGS12_like"/>
    <property type="match status" value="1"/>
</dbReference>
<dbReference type="InterPro" id="IPR011993">
    <property type="entry name" value="PH-like_dom_sf"/>
</dbReference>
<dbReference type="SUPFAM" id="SSF50156">
    <property type="entry name" value="PDZ domain-like"/>
    <property type="match status" value="1"/>
</dbReference>
<dbReference type="Gene3D" id="1.10.196.10">
    <property type="match status" value="1"/>
</dbReference>
<keyword evidence="10" id="KW-1185">Reference proteome</keyword>
<evidence type="ECO:0000256" key="5">
    <source>
        <dbReference type="SAM" id="MobiDB-lite"/>
    </source>
</evidence>
<dbReference type="PROSITE" id="PS50132">
    <property type="entry name" value="RGS"/>
    <property type="match status" value="1"/>
</dbReference>
<dbReference type="eggNOG" id="KOG3528">
    <property type="taxonomic scope" value="Eukaryota"/>
</dbReference>
<feature type="domain" description="PDZ" evidence="6">
    <location>
        <begin position="71"/>
        <end position="148"/>
    </location>
</feature>
<dbReference type="GO" id="GO:0005886">
    <property type="term" value="C:plasma membrane"/>
    <property type="evidence" value="ECO:0007669"/>
    <property type="project" value="TreeGrafter"/>
</dbReference>
<dbReference type="Pfam" id="PF00615">
    <property type="entry name" value="RGS"/>
    <property type="match status" value="1"/>
</dbReference>
<feature type="compositionally biased region" description="Low complexity" evidence="5">
    <location>
        <begin position="816"/>
        <end position="831"/>
    </location>
</feature>
<evidence type="ECO:0000256" key="2">
    <source>
        <dbReference type="ARBA" id="ARBA00022468"/>
    </source>
</evidence>
<feature type="compositionally biased region" description="Low complexity" evidence="5">
    <location>
        <begin position="47"/>
        <end position="57"/>
    </location>
</feature>
<dbReference type="InterPro" id="IPR036305">
    <property type="entry name" value="RGS_sf"/>
</dbReference>
<evidence type="ECO:0000313" key="9">
    <source>
        <dbReference type="EnsemblMetazoa" id="MDOA000568-PA"/>
    </source>
</evidence>
<feature type="region of interest" description="Disordered" evidence="5">
    <location>
        <begin position="511"/>
        <end position="550"/>
    </location>
</feature>
<evidence type="ECO:0000259" key="6">
    <source>
        <dbReference type="PROSITE" id="PS50106"/>
    </source>
</evidence>
<dbReference type="SUPFAM" id="SSF48097">
    <property type="entry name" value="Regulator of G-protein signaling, RGS"/>
    <property type="match status" value="1"/>
</dbReference>
<feature type="compositionally biased region" description="Basic and acidic residues" evidence="5">
    <location>
        <begin position="1031"/>
        <end position="1042"/>
    </location>
</feature>
<dbReference type="PROSITE" id="PS50106">
    <property type="entry name" value="PDZ"/>
    <property type="match status" value="1"/>
</dbReference>
<feature type="region of interest" description="Disordered" evidence="5">
    <location>
        <begin position="1322"/>
        <end position="1341"/>
    </location>
</feature>
<dbReference type="SMART" id="SM00390">
    <property type="entry name" value="GoLoco"/>
    <property type="match status" value="1"/>
</dbReference>
<dbReference type="GO" id="GO:0005096">
    <property type="term" value="F:GTPase activator activity"/>
    <property type="evidence" value="ECO:0007669"/>
    <property type="project" value="UniProtKB-KW"/>
</dbReference>
<dbReference type="InterPro" id="IPR029071">
    <property type="entry name" value="Ubiquitin-like_domsf"/>
</dbReference>
<feature type="region of interest" description="Disordered" evidence="5">
    <location>
        <begin position="1003"/>
        <end position="1063"/>
    </location>
</feature>
<reference evidence="9" key="1">
    <citation type="submission" date="2020-05" db="UniProtKB">
        <authorList>
            <consortium name="EnsemblMetazoa"/>
        </authorList>
    </citation>
    <scope>IDENTIFICATION</scope>
    <source>
        <strain evidence="9">Aabys</strain>
    </source>
</reference>
<feature type="compositionally biased region" description="Pro residues" evidence="5">
    <location>
        <begin position="1483"/>
        <end position="1493"/>
    </location>
</feature>
<feature type="compositionally biased region" description="Basic and acidic residues" evidence="5">
    <location>
        <begin position="1419"/>
        <end position="1429"/>
    </location>
</feature>
<dbReference type="InterPro" id="IPR046995">
    <property type="entry name" value="RGS10/12/14-like"/>
</dbReference>
<feature type="region of interest" description="Disordered" evidence="5">
    <location>
        <begin position="1549"/>
        <end position="1572"/>
    </location>
</feature>
<dbReference type="EnsemblMetazoa" id="MDOA000568-RA">
    <property type="protein sequence ID" value="MDOA000568-PA"/>
    <property type="gene ID" value="MDOA000568"/>
</dbReference>
<dbReference type="FunFam" id="1.10.167.10:FF:000001">
    <property type="entry name" value="Putative regulator of g-protein signaling 12"/>
    <property type="match status" value="1"/>
</dbReference>
<evidence type="ECO:0000256" key="1">
    <source>
        <dbReference type="ARBA" id="ARBA00004496"/>
    </source>
</evidence>
<evidence type="ECO:0000313" key="10">
    <source>
        <dbReference type="Proteomes" id="UP001652621"/>
    </source>
</evidence>
<organism evidence="9">
    <name type="scientific">Musca domestica</name>
    <name type="common">House fly</name>
    <dbReference type="NCBI Taxonomy" id="7370"/>
    <lineage>
        <taxon>Eukaryota</taxon>
        <taxon>Metazoa</taxon>
        <taxon>Ecdysozoa</taxon>
        <taxon>Arthropoda</taxon>
        <taxon>Hexapoda</taxon>
        <taxon>Insecta</taxon>
        <taxon>Pterygota</taxon>
        <taxon>Neoptera</taxon>
        <taxon>Endopterygota</taxon>
        <taxon>Diptera</taxon>
        <taxon>Brachycera</taxon>
        <taxon>Muscomorpha</taxon>
        <taxon>Muscoidea</taxon>
        <taxon>Muscidae</taxon>
        <taxon>Musca</taxon>
    </lineage>
</organism>
<accession>A0A1I8M2F6</accession>
<feature type="compositionally biased region" description="Polar residues" evidence="5">
    <location>
        <begin position="798"/>
        <end position="815"/>
    </location>
</feature>
<dbReference type="SMART" id="SM00315">
    <property type="entry name" value="RGS"/>
    <property type="match status" value="1"/>
</dbReference>
<dbReference type="RefSeq" id="XP_005179190.1">
    <property type="nucleotide sequence ID" value="XM_005179133.3"/>
</dbReference>
<evidence type="ECO:0000256" key="4">
    <source>
        <dbReference type="ARBA" id="ARBA00022737"/>
    </source>
</evidence>
<dbReference type="GO" id="GO:0005737">
    <property type="term" value="C:cytoplasm"/>
    <property type="evidence" value="ECO:0007669"/>
    <property type="project" value="UniProtKB-SubCell"/>
</dbReference>
<dbReference type="InterPro" id="IPR003109">
    <property type="entry name" value="GoLoco_motif"/>
</dbReference>
<feature type="region of interest" description="Disordered" evidence="5">
    <location>
        <begin position="38"/>
        <end position="71"/>
    </location>
</feature>
<feature type="region of interest" description="Disordered" evidence="5">
    <location>
        <begin position="1"/>
        <end position="26"/>
    </location>
</feature>
<feature type="compositionally biased region" description="Low complexity" evidence="5">
    <location>
        <begin position="1549"/>
        <end position="1558"/>
    </location>
</feature>
<dbReference type="SUPFAM" id="SSF54236">
    <property type="entry name" value="Ubiquitin-like"/>
    <property type="match status" value="2"/>
</dbReference>
<feature type="compositionally biased region" description="Acidic residues" evidence="5">
    <location>
        <begin position="381"/>
        <end position="399"/>
    </location>
</feature>
<gene>
    <name evidence="9" type="primary">101891337</name>
    <name evidence="11" type="synonym">LOC101891337</name>
</gene>
<evidence type="ECO:0000256" key="3">
    <source>
        <dbReference type="ARBA" id="ARBA00022490"/>
    </source>
</evidence>
<comment type="subcellular location">
    <subcellularLocation>
        <location evidence="1">Cytoplasm</location>
    </subcellularLocation>
</comment>
<name>A0A1I8M2F6_MUSDO</name>
<feature type="region of interest" description="Disordered" evidence="5">
    <location>
        <begin position="379"/>
        <end position="436"/>
    </location>
</feature>
<dbReference type="SMART" id="SM00228">
    <property type="entry name" value="PDZ"/>
    <property type="match status" value="1"/>
</dbReference>
<feature type="compositionally biased region" description="Polar residues" evidence="5">
    <location>
        <begin position="1043"/>
        <end position="1053"/>
    </location>
</feature>
<dbReference type="PANTHER" id="PTHR45945">
    <property type="entry name" value="REGULATOR OF G-PROTEIN SIGNALING LOCO"/>
    <property type="match status" value="1"/>
</dbReference>
<dbReference type="InterPro" id="IPR024066">
    <property type="entry name" value="RGS_subdom1/3"/>
</dbReference>